<protein>
    <submittedName>
        <fullName evidence="1">SEC-C domain-containing protein</fullName>
    </submittedName>
</protein>
<organism evidence="1 2">
    <name type="scientific">Alicyclobacillus mengziensis</name>
    <dbReference type="NCBI Taxonomy" id="2931921"/>
    <lineage>
        <taxon>Bacteria</taxon>
        <taxon>Bacillati</taxon>
        <taxon>Bacillota</taxon>
        <taxon>Bacilli</taxon>
        <taxon>Bacillales</taxon>
        <taxon>Alicyclobacillaceae</taxon>
        <taxon>Alicyclobacillus</taxon>
    </lineage>
</organism>
<dbReference type="Gene3D" id="3.10.450.50">
    <property type="match status" value="1"/>
</dbReference>
<dbReference type="PANTHER" id="PTHR33747">
    <property type="entry name" value="UPF0225 PROTEIN SCO1677"/>
    <property type="match status" value="1"/>
</dbReference>
<accession>A0A9X7Z7Q6</accession>
<dbReference type="PANTHER" id="PTHR33747:SF1">
    <property type="entry name" value="ADENYLATE CYCLASE-ASSOCIATED CAP C-TERMINAL DOMAIN-CONTAINING PROTEIN"/>
    <property type="match status" value="1"/>
</dbReference>
<proteinExistence type="predicted"/>
<dbReference type="AlphaFoldDB" id="A0A9X7Z7Q6"/>
<name>A0A9X7Z7Q6_9BACL</name>
<reference evidence="1 2" key="1">
    <citation type="submission" date="2021-02" db="EMBL/GenBank/DDBJ databases">
        <title>Alicyclobacillus curvatus sp. nov. and Alicyclobacillus mengziensis sp. nov., two acidophilic bacteria isolated from acid mine drainage.</title>
        <authorList>
            <person name="Huang Y."/>
        </authorList>
    </citation>
    <scope>NUCLEOTIDE SEQUENCE [LARGE SCALE GENOMIC DNA]</scope>
    <source>
        <strain evidence="1 2">S30H14</strain>
    </source>
</reference>
<gene>
    <name evidence="1" type="ORF">JZ786_10760</name>
</gene>
<dbReference type="Pfam" id="PF02810">
    <property type="entry name" value="SEC-C"/>
    <property type="match status" value="1"/>
</dbReference>
<dbReference type="RefSeq" id="WP_206658665.1">
    <property type="nucleotide sequence ID" value="NZ_CP071182.1"/>
</dbReference>
<dbReference type="KEGG" id="afx:JZ786_10760"/>
<evidence type="ECO:0000313" key="1">
    <source>
        <dbReference type="EMBL" id="QSO49354.1"/>
    </source>
</evidence>
<dbReference type="SUPFAM" id="SSF103642">
    <property type="entry name" value="Sec-C motif"/>
    <property type="match status" value="1"/>
</dbReference>
<keyword evidence="2" id="KW-1185">Reference proteome</keyword>
<dbReference type="InterPro" id="IPR004027">
    <property type="entry name" value="SEC_C_motif"/>
</dbReference>
<dbReference type="EMBL" id="CP071182">
    <property type="protein sequence ID" value="QSO49354.1"/>
    <property type="molecule type" value="Genomic_DNA"/>
</dbReference>
<sequence>MNNEWNSRDKKMLEQAIERAREERRKIEDKEAVKRWREIPYPLDLADALSRLTKNDLSDMRSNLRIRNASTLNKQDLVELLSRQVPKALPGLLLQLDEARYGVLKRIADTGGQAFVSLEPHQYEYFQVRGLAFTGTVGGNRTLVMPKEILEGFRDLDGPSVRSVIRKQTQWLQISQGLLYYYGFLSTNDLVEMVGHFTGDDTDTYHFISVLYEGMDWGYGLHPHVGGFSNEDVLDVQRVIREQQSRPGVPFYPFTKTQLLNAGKPEFVDKNSAYRAFVDFLRRSYQIDLADAEDEADLCVYEIQNGESLGDIIKAITEDFEIPTMEVLQTLTHYVSELHNNTRQWFLKGHTPTELLPNDVAAMRPLPSAKGAPKGEVVRFATKKKVGRNDPCPCGSGKKYKKCCGR</sequence>
<dbReference type="Proteomes" id="UP000663505">
    <property type="component" value="Chromosome"/>
</dbReference>
<evidence type="ECO:0000313" key="2">
    <source>
        <dbReference type="Proteomes" id="UP000663505"/>
    </source>
</evidence>